<dbReference type="SUPFAM" id="SSF55874">
    <property type="entry name" value="ATPase domain of HSP90 chaperone/DNA topoisomerase II/histidine kinase"/>
    <property type="match status" value="1"/>
</dbReference>
<protein>
    <submittedName>
        <fullName evidence="3">Sensor histidine kinase YesM</fullName>
    </submittedName>
</protein>
<keyword evidence="3" id="KW-0418">Kinase</keyword>
<evidence type="ECO:0000259" key="2">
    <source>
        <dbReference type="Pfam" id="PF14501"/>
    </source>
</evidence>
<feature type="transmembrane region" description="Helical" evidence="1">
    <location>
        <begin position="192"/>
        <end position="210"/>
    </location>
</feature>
<feature type="transmembrane region" description="Helical" evidence="1">
    <location>
        <begin position="128"/>
        <end position="149"/>
    </location>
</feature>
<keyword evidence="1" id="KW-0812">Transmembrane</keyword>
<feature type="transmembrane region" description="Helical" evidence="1">
    <location>
        <begin position="85"/>
        <end position="108"/>
    </location>
</feature>
<evidence type="ECO:0000313" key="3">
    <source>
        <dbReference type="EMBL" id="PWJ79229.1"/>
    </source>
</evidence>
<keyword evidence="4" id="KW-1185">Reference proteome</keyword>
<reference evidence="3 4" key="1">
    <citation type="submission" date="2018-05" db="EMBL/GenBank/DDBJ databases">
        <authorList>
            <person name="Goeker M."/>
            <person name="Huntemann M."/>
            <person name="Clum A."/>
            <person name="Pillay M."/>
            <person name="Palaniappan K."/>
            <person name="Varghese N."/>
            <person name="Mikhailova N."/>
            <person name="Stamatis D."/>
            <person name="Reddy T."/>
            <person name="Daum C."/>
            <person name="Shapiro N."/>
            <person name="Ivanova N."/>
            <person name="Kyrpides N."/>
            <person name="Woyke T."/>
        </authorList>
    </citation>
    <scope>NUCLEOTIDE SEQUENCE [LARGE SCALE GENOMIC DNA]</scope>
    <source>
        <strain evidence="3 4">DSM 26524</strain>
    </source>
</reference>
<dbReference type="Gene3D" id="3.30.565.10">
    <property type="entry name" value="Histidine kinase-like ATPase, C-terminal domain"/>
    <property type="match status" value="1"/>
</dbReference>
<evidence type="ECO:0000256" key="1">
    <source>
        <dbReference type="SAM" id="Phobius"/>
    </source>
</evidence>
<dbReference type="GO" id="GO:0016301">
    <property type="term" value="F:kinase activity"/>
    <property type="evidence" value="ECO:0007669"/>
    <property type="project" value="UniProtKB-KW"/>
</dbReference>
<dbReference type="InterPro" id="IPR036890">
    <property type="entry name" value="HATPase_C_sf"/>
</dbReference>
<dbReference type="AlphaFoldDB" id="A0AB73TAX6"/>
<feature type="transmembrane region" description="Helical" evidence="1">
    <location>
        <begin position="6"/>
        <end position="27"/>
    </location>
</feature>
<dbReference type="Proteomes" id="UP000245412">
    <property type="component" value="Unassembled WGS sequence"/>
</dbReference>
<gene>
    <name evidence="3" type="ORF">C7383_101610</name>
</gene>
<feature type="domain" description="Sensor histidine kinase NatK-like C-terminal" evidence="2">
    <location>
        <begin position="327"/>
        <end position="427"/>
    </location>
</feature>
<keyword evidence="3" id="KW-0808">Transferase</keyword>
<dbReference type="PANTHER" id="PTHR40448:SF1">
    <property type="entry name" value="TWO-COMPONENT SENSOR HISTIDINE KINASE"/>
    <property type="match status" value="1"/>
</dbReference>
<feature type="transmembrane region" description="Helical" evidence="1">
    <location>
        <begin position="161"/>
        <end position="180"/>
    </location>
</feature>
<dbReference type="InterPro" id="IPR032834">
    <property type="entry name" value="NatK-like_C"/>
</dbReference>
<feature type="transmembrane region" description="Helical" evidence="1">
    <location>
        <begin position="39"/>
        <end position="55"/>
    </location>
</feature>
<feature type="transmembrane region" description="Helical" evidence="1">
    <location>
        <begin position="61"/>
        <end position="78"/>
    </location>
</feature>
<comment type="caution">
    <text evidence="3">The sequence shown here is derived from an EMBL/GenBank/DDBJ whole genome shotgun (WGS) entry which is preliminary data.</text>
</comment>
<dbReference type="EMBL" id="QGGY01000001">
    <property type="protein sequence ID" value="PWJ79229.1"/>
    <property type="molecule type" value="Genomic_DNA"/>
</dbReference>
<name>A0AB73TAX6_9FIRM</name>
<dbReference type="PANTHER" id="PTHR40448">
    <property type="entry name" value="TWO-COMPONENT SENSOR HISTIDINE KINASE"/>
    <property type="match status" value="1"/>
</dbReference>
<keyword evidence="1" id="KW-0472">Membrane</keyword>
<accession>A0AB73TAX6</accession>
<keyword evidence="1" id="KW-1133">Transmembrane helix</keyword>
<dbReference type="CDD" id="cd16935">
    <property type="entry name" value="HATPase_AgrC-ComD-like"/>
    <property type="match status" value="1"/>
</dbReference>
<organism evidence="3 4">
    <name type="scientific">Murimonas intestini</name>
    <dbReference type="NCBI Taxonomy" id="1337051"/>
    <lineage>
        <taxon>Bacteria</taxon>
        <taxon>Bacillati</taxon>
        <taxon>Bacillota</taxon>
        <taxon>Clostridia</taxon>
        <taxon>Lachnospirales</taxon>
        <taxon>Lachnospiraceae</taxon>
        <taxon>Murimonas</taxon>
    </lineage>
</organism>
<sequence length="431" mass="49390">MWLYYLLDVTATIVEAVIFYVITLCFCHTCRFQKAVSRVVPPVIYAIVVIILTFFTDIGAYRMFILLSLMVGLILLFYKEPFQRALIVMELTFLVQIPLSESVGLSIMNFVYHGDVMMQIDGTSIIKWQVYIFLILIKLLFLTVTYRLLKNFKCEIQLKDTAILFVSFLLVFCISFASTYSFLDLGSFDTLALDLVTSFLGVFFIIQFLYSRNVSFLREQEQKDKLQIAQLQQQYAYYRDKAKNEECIRSIYHDMKNHLLVLEGSHGTEAACKMVQQLRSQIAGYEDYIHTGNDFLDIIIRDKAEKAREKCIDFSASLDFSNIDFIEPLDISTFFGNGIDNAIEASEGLAEDERVILVKARKVQDFVSILIENNCTDDPHSGSRTTKTDTFLHGLGISNMKKAAEKYNGICTTVQKNGKFTMKILLPVPKR</sequence>
<evidence type="ECO:0000313" key="4">
    <source>
        <dbReference type="Proteomes" id="UP000245412"/>
    </source>
</evidence>
<dbReference type="Pfam" id="PF14501">
    <property type="entry name" value="HATPase_c_5"/>
    <property type="match status" value="1"/>
</dbReference>
<proteinExistence type="predicted"/>
<dbReference type="GO" id="GO:0042802">
    <property type="term" value="F:identical protein binding"/>
    <property type="evidence" value="ECO:0007669"/>
    <property type="project" value="TreeGrafter"/>
</dbReference>